<dbReference type="AlphaFoldDB" id="A0A8T3DJY4"/>
<dbReference type="EMBL" id="JAERUA010000008">
    <property type="protein sequence ID" value="KAI1896356.1"/>
    <property type="molecule type" value="Genomic_DNA"/>
</dbReference>
<reference evidence="3" key="1">
    <citation type="submission" date="2021-01" db="EMBL/GenBank/DDBJ databases">
        <authorList>
            <person name="Zahm M."/>
            <person name="Roques C."/>
            <person name="Cabau C."/>
            <person name="Klopp C."/>
            <person name="Donnadieu C."/>
            <person name="Jouanno E."/>
            <person name="Lampietro C."/>
            <person name="Louis A."/>
            <person name="Herpin A."/>
            <person name="Echchiki A."/>
            <person name="Berthelot C."/>
            <person name="Parey E."/>
            <person name="Roest-Crollius H."/>
            <person name="Braasch I."/>
            <person name="Postlethwait J."/>
            <person name="Bobe J."/>
            <person name="Montfort J."/>
            <person name="Bouchez O."/>
            <person name="Begum T."/>
            <person name="Mejri S."/>
            <person name="Adams A."/>
            <person name="Chen W.-J."/>
            <person name="Guiguen Y."/>
        </authorList>
    </citation>
    <scope>NUCLEOTIDE SEQUENCE</scope>
    <source>
        <tissue evidence="3">Blood</tissue>
    </source>
</reference>
<keyword evidence="2" id="KW-1133">Transmembrane helix</keyword>
<name>A0A8T3DJY4_9TELE</name>
<dbReference type="GO" id="GO:0016020">
    <property type="term" value="C:membrane"/>
    <property type="evidence" value="ECO:0007669"/>
    <property type="project" value="InterPro"/>
</dbReference>
<gene>
    <name evidence="3" type="ORF">AGOR_G00093950</name>
</gene>
<feature type="region of interest" description="Disordered" evidence="1">
    <location>
        <begin position="197"/>
        <end position="234"/>
    </location>
</feature>
<protein>
    <recommendedName>
        <fullName evidence="5">Linker for activation of T-cells family member 1</fullName>
    </recommendedName>
</protein>
<keyword evidence="2" id="KW-0812">Transmembrane</keyword>
<sequence length="234" mass="25407">MTEVSDEKVFEKRSPCGRVMEMTVLDSMWMGALVLVPMAVLAGLCLSCRKHSHTSIQQNYGDYDETQPFPTGSGGFRIVRTTGAVLPVSTNHVSMSGGSVHSSHLLPTTSPILLPSRHSSFAPTENESIPSYENQEPGVYDKEDEDMPGYIEVLPDPPASEPINTSQYSIPSMQSSGADEVDYVNVDSGSEKSYINVRDQIPSLPLTPGFSCDSMESEDNGSSEYVNAPPQRGH</sequence>
<accession>A0A8T3DJY4</accession>
<proteinExistence type="predicted"/>
<evidence type="ECO:0000256" key="2">
    <source>
        <dbReference type="SAM" id="Phobius"/>
    </source>
</evidence>
<organism evidence="3 4">
    <name type="scientific">Albula goreensis</name>
    <dbReference type="NCBI Taxonomy" id="1534307"/>
    <lineage>
        <taxon>Eukaryota</taxon>
        <taxon>Metazoa</taxon>
        <taxon>Chordata</taxon>
        <taxon>Craniata</taxon>
        <taxon>Vertebrata</taxon>
        <taxon>Euteleostomi</taxon>
        <taxon>Actinopterygii</taxon>
        <taxon>Neopterygii</taxon>
        <taxon>Teleostei</taxon>
        <taxon>Albuliformes</taxon>
        <taxon>Albulidae</taxon>
        <taxon>Albula</taxon>
    </lineage>
</organism>
<dbReference type="GO" id="GO:0007165">
    <property type="term" value="P:signal transduction"/>
    <property type="evidence" value="ECO:0007669"/>
    <property type="project" value="InterPro"/>
</dbReference>
<evidence type="ECO:0000256" key="1">
    <source>
        <dbReference type="SAM" id="MobiDB-lite"/>
    </source>
</evidence>
<evidence type="ECO:0008006" key="5">
    <source>
        <dbReference type="Google" id="ProtNLM"/>
    </source>
</evidence>
<evidence type="ECO:0000313" key="3">
    <source>
        <dbReference type="EMBL" id="KAI1896356.1"/>
    </source>
</evidence>
<keyword evidence="4" id="KW-1185">Reference proteome</keyword>
<dbReference type="Pfam" id="PF15234">
    <property type="entry name" value="LAT"/>
    <property type="match status" value="1"/>
</dbReference>
<keyword evidence="2" id="KW-0472">Membrane</keyword>
<evidence type="ECO:0000313" key="4">
    <source>
        <dbReference type="Proteomes" id="UP000829720"/>
    </source>
</evidence>
<dbReference type="InterPro" id="IPR008359">
    <property type="entry name" value="Linker_for_activat_Tcells_prot"/>
</dbReference>
<dbReference type="OrthoDB" id="8908354at2759"/>
<dbReference type="Proteomes" id="UP000829720">
    <property type="component" value="Unassembled WGS sequence"/>
</dbReference>
<comment type="caution">
    <text evidence="3">The sequence shown here is derived from an EMBL/GenBank/DDBJ whole genome shotgun (WGS) entry which is preliminary data.</text>
</comment>
<feature type="transmembrane region" description="Helical" evidence="2">
    <location>
        <begin position="28"/>
        <end position="48"/>
    </location>
</feature>